<evidence type="ECO:0008006" key="4">
    <source>
        <dbReference type="Google" id="ProtNLM"/>
    </source>
</evidence>
<dbReference type="InParanoid" id="D3B2D1"/>
<dbReference type="GeneID" id="31358065"/>
<dbReference type="SUPFAM" id="SSF48403">
    <property type="entry name" value="Ankyrin repeat"/>
    <property type="match status" value="2"/>
</dbReference>
<feature type="region of interest" description="Disordered" evidence="1">
    <location>
        <begin position="19"/>
        <end position="43"/>
    </location>
</feature>
<feature type="compositionally biased region" description="Low complexity" evidence="1">
    <location>
        <begin position="22"/>
        <end position="36"/>
    </location>
</feature>
<accession>D3B2D1</accession>
<feature type="compositionally biased region" description="Low complexity" evidence="1">
    <location>
        <begin position="745"/>
        <end position="773"/>
    </location>
</feature>
<dbReference type="RefSeq" id="XP_020436619.1">
    <property type="nucleotide sequence ID" value="XM_020573524.1"/>
</dbReference>
<dbReference type="STRING" id="670386.D3B2D1"/>
<proteinExistence type="predicted"/>
<dbReference type="OMA" id="NVEWITS"/>
<evidence type="ECO:0000256" key="1">
    <source>
        <dbReference type="SAM" id="MobiDB-lite"/>
    </source>
</evidence>
<dbReference type="Pfam" id="PF12796">
    <property type="entry name" value="Ank_2"/>
    <property type="match status" value="3"/>
</dbReference>
<dbReference type="AlphaFoldDB" id="D3B2D1"/>
<dbReference type="PANTHER" id="PTHR46586:SF3">
    <property type="entry name" value="ANKYRIN REPEAT-CONTAINING PROTEIN"/>
    <property type="match status" value="1"/>
</dbReference>
<dbReference type="InterPro" id="IPR002110">
    <property type="entry name" value="Ankyrin_rpt"/>
</dbReference>
<evidence type="ECO:0000313" key="2">
    <source>
        <dbReference type="EMBL" id="EFA84506.1"/>
    </source>
</evidence>
<dbReference type="InterPro" id="IPR036770">
    <property type="entry name" value="Ankyrin_rpt-contain_sf"/>
</dbReference>
<protein>
    <recommendedName>
        <fullName evidence="4">Ankyrin repeat-containing protein</fullName>
    </recommendedName>
</protein>
<reference evidence="2 3" key="1">
    <citation type="journal article" date="2011" name="Genome Res.">
        <title>Phylogeny-wide analysis of social amoeba genomes highlights ancient origins for complex intercellular communication.</title>
        <authorList>
            <person name="Heidel A.J."/>
            <person name="Lawal H.M."/>
            <person name="Felder M."/>
            <person name="Schilde C."/>
            <person name="Helps N.R."/>
            <person name="Tunggal B."/>
            <person name="Rivero F."/>
            <person name="John U."/>
            <person name="Schleicher M."/>
            <person name="Eichinger L."/>
            <person name="Platzer M."/>
            <person name="Noegel A.A."/>
            <person name="Schaap P."/>
            <person name="Gloeckner G."/>
        </authorList>
    </citation>
    <scope>NUCLEOTIDE SEQUENCE [LARGE SCALE GENOMIC DNA]</scope>
    <source>
        <strain evidence="3">ATCC 26659 / Pp 5 / PN500</strain>
    </source>
</reference>
<comment type="caution">
    <text evidence="2">The sequence shown here is derived from an EMBL/GenBank/DDBJ whole genome shotgun (WGS) entry which is preliminary data.</text>
</comment>
<sequence>MSLKNIINNFKIKKTDIGNIENNNRSRNSSSCSNSSSKKKNRVVNEEIMSNQRDINSINNSFKRLFMKSSSDGNPLQQQSSPRSKNGASLESSAIDEFHRRTMLLKSILKNQFVFSIIFGFVRCSNWLAAESISIEPTTTTTNGNSSTLINSTSNGLTLAINSQTGGKRYNEIYNVEWITSNRHFSLLKYKLDRKESLYGWSTTCFVSLLKYCTDWELVVQLLKSSKHTELHRQLPIFDHSSYNPSLELITYLYKHGYKGTSDAVDNASAAGHLPVVEFLTKHKYPATKAALNAAASAGHLNVVVFLSKSRSEGASKLALDEAAINGHLEVVRFLLANRTEGATPAAIDRASLEGHTDIVVSLVDSNIIRGTKDAVDFAAVKGHLRIVEYLTRAKYECSIAALNSAATNGHLELVKFLHYNRTEGCSVMALNGAATNGHLHIVRFLHENRTEGCSTSAMNGAITNGHLSVVEFLHYNRTEGCSKNIIEEASKFSNNLAVIQFLLVQRKESFTGVALSNAAEKGNLDILKLLTSQFDRTTVATGQLPIVRFNMATIAARGYLETLKFLAEQQLGVDCYTVECMNQACQFGRLEVVKYLHENRSEGCTAKALNSAILNGHLGVVRFLMEKRSEQFGLADREQAIQTAAKLGKLEIVKLFVEEFNCEPLLAKNVQCCFDESSQRGHLAVIKYLYSKYPEQISIEKSLSYAISIDQFDIVDYLDRIKKQKRAKVSSSAGAIPFYNRDQSNSSNNNNNVKDNNSSNQTTLSTTTTSTNDYIHSSSLSHSMPPAYFTNNNKK</sequence>
<gene>
    <name evidence="2" type="ORF">PPL_02541</name>
</gene>
<feature type="region of interest" description="Disordered" evidence="1">
    <location>
        <begin position="69"/>
        <end position="91"/>
    </location>
</feature>
<dbReference type="Gene3D" id="1.25.40.20">
    <property type="entry name" value="Ankyrin repeat-containing domain"/>
    <property type="match status" value="3"/>
</dbReference>
<keyword evidence="3" id="KW-1185">Reference proteome</keyword>
<organism evidence="2 3">
    <name type="scientific">Heterostelium pallidum (strain ATCC 26659 / Pp 5 / PN500)</name>
    <name type="common">Cellular slime mold</name>
    <name type="synonym">Polysphondylium pallidum</name>
    <dbReference type="NCBI Taxonomy" id="670386"/>
    <lineage>
        <taxon>Eukaryota</taxon>
        <taxon>Amoebozoa</taxon>
        <taxon>Evosea</taxon>
        <taxon>Eumycetozoa</taxon>
        <taxon>Dictyostelia</taxon>
        <taxon>Acytosteliales</taxon>
        <taxon>Acytosteliaceae</taxon>
        <taxon>Heterostelium</taxon>
    </lineage>
</organism>
<name>D3B2D1_HETP5</name>
<dbReference type="EMBL" id="ADBJ01000009">
    <property type="protein sequence ID" value="EFA84506.1"/>
    <property type="molecule type" value="Genomic_DNA"/>
</dbReference>
<feature type="region of interest" description="Disordered" evidence="1">
    <location>
        <begin position="740"/>
        <end position="780"/>
    </location>
</feature>
<dbReference type="InterPro" id="IPR052050">
    <property type="entry name" value="SecEffector_AnkRepeat"/>
</dbReference>
<dbReference type="PANTHER" id="PTHR46586">
    <property type="entry name" value="ANKYRIN REPEAT-CONTAINING PROTEIN"/>
    <property type="match status" value="1"/>
</dbReference>
<dbReference type="Proteomes" id="UP000001396">
    <property type="component" value="Unassembled WGS sequence"/>
</dbReference>
<evidence type="ECO:0000313" key="3">
    <source>
        <dbReference type="Proteomes" id="UP000001396"/>
    </source>
</evidence>